<dbReference type="FunFam" id="3.30.160.60:FF:002080">
    <property type="entry name" value="Zinc finger RNA-binding protein"/>
    <property type="match status" value="1"/>
</dbReference>
<evidence type="ECO:0000313" key="6">
    <source>
        <dbReference type="Proteomes" id="UP000887581"/>
    </source>
</evidence>
<dbReference type="Gene3D" id="3.30.460.10">
    <property type="entry name" value="Beta Polymerase, domain 2"/>
    <property type="match status" value="1"/>
</dbReference>
<keyword evidence="6" id="KW-1185">Reference proteome</keyword>
<dbReference type="Pfam" id="PF07528">
    <property type="entry name" value="DZF_N"/>
    <property type="match status" value="1"/>
</dbReference>
<dbReference type="GO" id="GO:0003727">
    <property type="term" value="F:single-stranded RNA binding"/>
    <property type="evidence" value="ECO:0007669"/>
    <property type="project" value="TreeGrafter"/>
</dbReference>
<dbReference type="FunFam" id="1.10.1410.40:FF:000001">
    <property type="entry name" value="interleukin enhancer-binding factor 3 isoform X1"/>
    <property type="match status" value="1"/>
</dbReference>
<feature type="region of interest" description="Disordered" evidence="4">
    <location>
        <begin position="1003"/>
        <end position="1037"/>
    </location>
</feature>
<keyword evidence="2" id="KW-0863">Zinc-finger</keyword>
<dbReference type="PANTHER" id="PTHR45762">
    <property type="entry name" value="ZINC FINGER RNA-BINDING PROTEIN"/>
    <property type="match status" value="1"/>
</dbReference>
<dbReference type="Proteomes" id="UP000887581">
    <property type="component" value="Unplaced"/>
</dbReference>
<dbReference type="GO" id="GO:0008270">
    <property type="term" value="F:zinc ion binding"/>
    <property type="evidence" value="ECO:0007669"/>
    <property type="project" value="UniProtKB-KW"/>
</dbReference>
<dbReference type="SMART" id="SM00572">
    <property type="entry name" value="DZF"/>
    <property type="match status" value="1"/>
</dbReference>
<protein>
    <submittedName>
        <fullName evidence="7">DZF domain-containing protein</fullName>
    </submittedName>
</protein>
<dbReference type="Pfam" id="PF12171">
    <property type="entry name" value="zf-C2H2_jaz"/>
    <property type="match status" value="1"/>
</dbReference>
<dbReference type="Pfam" id="PF12874">
    <property type="entry name" value="zf-met"/>
    <property type="match status" value="2"/>
</dbReference>
<evidence type="ECO:0000256" key="1">
    <source>
        <dbReference type="ARBA" id="ARBA00022723"/>
    </source>
</evidence>
<proteinExistence type="predicted"/>
<feature type="region of interest" description="Disordered" evidence="4">
    <location>
        <begin position="707"/>
        <end position="739"/>
    </location>
</feature>
<evidence type="ECO:0000313" key="7">
    <source>
        <dbReference type="WBParaSite" id="sdigi.contig125.g4843.t1"/>
    </source>
</evidence>
<feature type="domain" description="DZF" evidence="5">
    <location>
        <begin position="654"/>
        <end position="1028"/>
    </location>
</feature>
<dbReference type="PROSITE" id="PS51703">
    <property type="entry name" value="DZF"/>
    <property type="match status" value="1"/>
</dbReference>
<accession>A0A915PEX7</accession>
<dbReference type="InterPro" id="IPR006561">
    <property type="entry name" value="DZF_dom"/>
</dbReference>
<dbReference type="Gene3D" id="3.30.160.60">
    <property type="entry name" value="Classic Zinc Finger"/>
    <property type="match status" value="3"/>
</dbReference>
<dbReference type="GO" id="GO:0003725">
    <property type="term" value="F:double-stranded RNA binding"/>
    <property type="evidence" value="ECO:0007669"/>
    <property type="project" value="TreeGrafter"/>
</dbReference>
<dbReference type="WBParaSite" id="sdigi.contig125.g4843.t1">
    <property type="protein sequence ID" value="sdigi.contig125.g4843.t1"/>
    <property type="gene ID" value="sdigi.contig125.g4843"/>
</dbReference>
<evidence type="ECO:0000256" key="3">
    <source>
        <dbReference type="ARBA" id="ARBA00022833"/>
    </source>
</evidence>
<dbReference type="InterPro" id="IPR036236">
    <property type="entry name" value="Znf_C2H2_sf"/>
</dbReference>
<sequence>MGQMGNMGVLEEKFRIDVRMNVGIVRGRSQFVHFVWGKRESFGKFGTHSNRMYSFTGQSQYGNYNSTYATSPAAAAVYNATVQSQPTPHTPTLGAAVGATNPTSVYARRGIMTGCLYNLFYSFSSAAAPTASPYAAYANPTAAAAYAQYGQTAAAVASLQQQQQQQVQQNYSNLQLQAAAATGVVSASAAAYPGHTATRLTDSYSTVGSVPSTGGTYTSLSEYTNTLRTAAAAAVAASAAANPTSNNSYVGVTRIGTTVTSQPANTSSTTGTSSSTSNYNSYDAAVYAAASSYLQSKAAGAANVWMGATKKSGTSSYDGGSSSFSGITSSNIAITGGGGGGSGGISGRGGYTGNRGRGTFSNKRFGQGRSADMQQFYCEVCKISCAGAQTYKEHMDGQKHKKKEAMQKGEGQTLSKSRVSFRCETCNVTCTGKDTYESHVRGSKHQKTANLMKKLGKPVAETPTVLAPGEKSNKPGVPASGAPISTVGGPAVPTKRVIGVPTVKFVGGEKLQTTAQELARKAANAAEAAIEASGQKNAAVEAALAAEKEVQPVGEDYVEEERNASGKLIQYSCKLCDCKFSDPNAKNIHIKGRKHRLQYKMKVNPNLVVEVKPNQVPREMRNEIARKLRAQRMHVMPPRPLGAPQPLLMPLPARPWCGVMDPGRRAETVEDRHVMAKHRSIYPEESQLTAIEKLVSVTEKALKAVSDSLAQEETKKSASGIKEPQEEGIPPNNSEAQQPDRILKGVMRVGLLAKGLLLKTDKEVQLVVLCSQPPTRTLLSKVVRLLPQKSDNEVVTVVEKPDESALLLKHSSSDMICRIVLTCVLLREEHSAGEGDGATAAAGAKAAPPKDPLPKVPCLEALAELRHAKWFQVRCSNLQSAAITLRILRDVRQRVQTWQPLRAWVTELLVEKVLSSLGAPLSPGDAVRRVFEAVASGILFSSGPGLIDPCEKQSVDVLAELTGQQREDITSSSQHALRLIAFNQMYKVLAIDRLPDVRNSFGSGNVGGASNGSGNLSNDRKRPRDSNTSLDDGEVVG</sequence>
<dbReference type="PROSITE" id="PS00028">
    <property type="entry name" value="ZINC_FINGER_C2H2_1"/>
    <property type="match status" value="2"/>
</dbReference>
<dbReference type="PANTHER" id="PTHR45762:SF3">
    <property type="entry name" value="ZINC-FINGER PROTEIN AT 72D, ISOFORM B"/>
    <property type="match status" value="1"/>
</dbReference>
<dbReference type="InterPro" id="IPR043519">
    <property type="entry name" value="NT_sf"/>
</dbReference>
<dbReference type="AlphaFoldDB" id="A0A915PEX7"/>
<organism evidence="6 7">
    <name type="scientific">Setaria digitata</name>
    <dbReference type="NCBI Taxonomy" id="48799"/>
    <lineage>
        <taxon>Eukaryota</taxon>
        <taxon>Metazoa</taxon>
        <taxon>Ecdysozoa</taxon>
        <taxon>Nematoda</taxon>
        <taxon>Chromadorea</taxon>
        <taxon>Rhabditida</taxon>
        <taxon>Spirurina</taxon>
        <taxon>Spiruromorpha</taxon>
        <taxon>Filarioidea</taxon>
        <taxon>Setariidae</taxon>
        <taxon>Setaria</taxon>
    </lineage>
</organism>
<dbReference type="Pfam" id="PF20965">
    <property type="entry name" value="DZF_C"/>
    <property type="match status" value="1"/>
</dbReference>
<dbReference type="InterPro" id="IPR003604">
    <property type="entry name" value="Matrin/U1-like-C_Znf_C2H2"/>
</dbReference>
<dbReference type="SMART" id="SM00451">
    <property type="entry name" value="ZnF_U1"/>
    <property type="match status" value="3"/>
</dbReference>
<dbReference type="InterPro" id="IPR022755">
    <property type="entry name" value="Znf_C2H2_jaz"/>
</dbReference>
<reference evidence="7" key="1">
    <citation type="submission" date="2022-11" db="UniProtKB">
        <authorList>
            <consortium name="WormBaseParasite"/>
        </authorList>
    </citation>
    <scope>IDENTIFICATION</scope>
</reference>
<dbReference type="GO" id="GO:0071011">
    <property type="term" value="C:precatalytic spliceosome"/>
    <property type="evidence" value="ECO:0007669"/>
    <property type="project" value="TreeGrafter"/>
</dbReference>
<evidence type="ECO:0000256" key="2">
    <source>
        <dbReference type="ARBA" id="ARBA00022771"/>
    </source>
</evidence>
<evidence type="ECO:0000256" key="4">
    <source>
        <dbReference type="SAM" id="MobiDB-lite"/>
    </source>
</evidence>
<dbReference type="SMART" id="SM00355">
    <property type="entry name" value="ZnF_C2H2"/>
    <property type="match status" value="3"/>
</dbReference>
<keyword evidence="1" id="KW-0479">Metal-binding</keyword>
<dbReference type="Gene3D" id="1.10.1410.40">
    <property type="match status" value="1"/>
</dbReference>
<dbReference type="InterPro" id="IPR049402">
    <property type="entry name" value="DZF_dom_C"/>
</dbReference>
<name>A0A915PEX7_9BILA</name>
<evidence type="ECO:0000259" key="5">
    <source>
        <dbReference type="PROSITE" id="PS51703"/>
    </source>
</evidence>
<dbReference type="SUPFAM" id="SSF57667">
    <property type="entry name" value="beta-beta-alpha zinc fingers"/>
    <property type="match status" value="3"/>
</dbReference>
<keyword evidence="3" id="KW-0862">Zinc</keyword>
<dbReference type="InterPro" id="IPR049401">
    <property type="entry name" value="DZF_dom_N"/>
</dbReference>
<feature type="region of interest" description="Disordered" evidence="4">
    <location>
        <begin position="464"/>
        <end position="487"/>
    </location>
</feature>
<dbReference type="InterPro" id="IPR013087">
    <property type="entry name" value="Znf_C2H2_type"/>
</dbReference>